<evidence type="ECO:0000313" key="1">
    <source>
        <dbReference type="EMBL" id="KKK69186.1"/>
    </source>
</evidence>
<gene>
    <name evidence="1" type="ORF">LCGC14_2936540</name>
</gene>
<accession>A0A0F9AAA4</accession>
<name>A0A0F9AAA4_9ZZZZ</name>
<protein>
    <submittedName>
        <fullName evidence="1">Uncharacterized protein</fullName>
    </submittedName>
</protein>
<dbReference type="AlphaFoldDB" id="A0A0F9AAA4"/>
<organism evidence="1">
    <name type="scientific">marine sediment metagenome</name>
    <dbReference type="NCBI Taxonomy" id="412755"/>
    <lineage>
        <taxon>unclassified sequences</taxon>
        <taxon>metagenomes</taxon>
        <taxon>ecological metagenomes</taxon>
    </lineage>
</organism>
<feature type="non-terminal residue" evidence="1">
    <location>
        <position position="1"/>
    </location>
</feature>
<proteinExistence type="predicted"/>
<reference evidence="1" key="1">
    <citation type="journal article" date="2015" name="Nature">
        <title>Complex archaea that bridge the gap between prokaryotes and eukaryotes.</title>
        <authorList>
            <person name="Spang A."/>
            <person name="Saw J.H."/>
            <person name="Jorgensen S.L."/>
            <person name="Zaremba-Niedzwiedzka K."/>
            <person name="Martijn J."/>
            <person name="Lind A.E."/>
            <person name="van Eijk R."/>
            <person name="Schleper C."/>
            <person name="Guy L."/>
            <person name="Ettema T.J."/>
        </authorList>
    </citation>
    <scope>NUCLEOTIDE SEQUENCE</scope>
</reference>
<sequence length="103" mass="10976">DVDDTLSAEVDLGGNYEFLTVLIPTITNSTVTITVAESSGGTFFPVYDLKAAATGDFAQITTAATTSHEVVFNIGGVQYIKVLCGSTQTTTDKTFRVRGFNRD</sequence>
<comment type="caution">
    <text evidence="1">The sequence shown here is derived from an EMBL/GenBank/DDBJ whole genome shotgun (WGS) entry which is preliminary data.</text>
</comment>
<dbReference type="EMBL" id="LAZR01058775">
    <property type="protein sequence ID" value="KKK69186.1"/>
    <property type="molecule type" value="Genomic_DNA"/>
</dbReference>